<dbReference type="RefSeq" id="WP_379074079.1">
    <property type="nucleotide sequence ID" value="NZ_JBHULL010000003.1"/>
</dbReference>
<comment type="caution">
    <text evidence="3">The sequence shown here is derived from an EMBL/GenBank/DDBJ whole genome shotgun (WGS) entry which is preliminary data.</text>
</comment>
<dbReference type="EMBL" id="JBHULL010000003">
    <property type="protein sequence ID" value="MFD2581183.1"/>
    <property type="molecule type" value="Genomic_DNA"/>
</dbReference>
<sequence length="663" mass="74614">MMSFYKKTGIPISFGDGSRSYFSNFRNRILKSCALLFTILFIHERGSAEVKLPQLIGNRMVLQRNINLKIWGWANPNEKVKLSFNNRHFETITGSNGKWLIRLPKMKAGGPYTMTIAGQNLITLTDVLVGDVYFCAGQSNMVLAMERLKENYPDEVEHDNFPQIRNFFVPTKADVTKEALDLPKGEWKPAMGKGLLEFGGVTYFFAKKLYQKYKVPIGIINSSVGGTPIEAWMSKDAFKDFPAIEAQIKNFRDTTYQNNQKLSGQPKPVKALPFSDVPKTWHKFWMPGYWADQGARNLNGILYFRKEINIPAELAGKPAKLFLGRIIDADSTFVNGVFVGNITYQYPPRRYTVPANLLKPGKNTILVKLTSTNGKGGFVPDKNYSLQAGGQIIDLRGEWYYQVQEVFPKPSYSQPAQQITQPIVAQNSPTGLYNTMVAPALDYGIRGFLWYQGEANSGKPKEYAKLLPALIKDWRNKWGLGNLPFLFAQLPNYMEVDYLPVESDWAQLRQSQLQTLKTENTGMSVGLGAGEWNDIHPLNKKQIGERLALWAEKLVYGEDNITYSGPVYRSATVQGNRVILDFDYVGRGLVAQGETELYHFAIAGADKKYVWAKAKIEGNTVIVWNDGISSPVSVRYAWADNPESANLYNKDGLPASPFEAEIK</sequence>
<dbReference type="PANTHER" id="PTHR22901:SF0">
    <property type="entry name" value="SIALATE O-ACETYLESTERASE"/>
    <property type="match status" value="1"/>
</dbReference>
<dbReference type="Pfam" id="PF03629">
    <property type="entry name" value="SASA"/>
    <property type="match status" value="2"/>
</dbReference>
<dbReference type="SUPFAM" id="SSF49785">
    <property type="entry name" value="Galactose-binding domain-like"/>
    <property type="match status" value="1"/>
</dbReference>
<dbReference type="Gene3D" id="3.40.50.1110">
    <property type="entry name" value="SGNH hydrolase"/>
    <property type="match status" value="2"/>
</dbReference>
<protein>
    <submittedName>
        <fullName evidence="3">Sialate O-acetylesterase</fullName>
    </submittedName>
</protein>
<dbReference type="PANTHER" id="PTHR22901">
    <property type="entry name" value="SIALATE O-ACETYLESTERASE"/>
    <property type="match status" value="1"/>
</dbReference>
<feature type="domain" description="Sialate O-acetylesterase" evidence="2">
    <location>
        <begin position="130"/>
        <end position="236"/>
    </location>
</feature>
<dbReference type="Proteomes" id="UP001597461">
    <property type="component" value="Unassembled WGS sequence"/>
</dbReference>
<organism evidence="3 4">
    <name type="scientific">Pedobacter vanadiisoli</name>
    <dbReference type="NCBI Taxonomy" id="1761975"/>
    <lineage>
        <taxon>Bacteria</taxon>
        <taxon>Pseudomonadati</taxon>
        <taxon>Bacteroidota</taxon>
        <taxon>Sphingobacteriia</taxon>
        <taxon>Sphingobacteriales</taxon>
        <taxon>Sphingobacteriaceae</taxon>
        <taxon>Pedobacter</taxon>
    </lineage>
</organism>
<evidence type="ECO:0000313" key="4">
    <source>
        <dbReference type="Proteomes" id="UP001597461"/>
    </source>
</evidence>
<evidence type="ECO:0000313" key="3">
    <source>
        <dbReference type="EMBL" id="MFD2581183.1"/>
    </source>
</evidence>
<reference evidence="4" key="1">
    <citation type="journal article" date="2019" name="Int. J. Syst. Evol. Microbiol.">
        <title>The Global Catalogue of Microorganisms (GCM) 10K type strain sequencing project: providing services to taxonomists for standard genome sequencing and annotation.</title>
        <authorList>
            <consortium name="The Broad Institute Genomics Platform"/>
            <consortium name="The Broad Institute Genome Sequencing Center for Infectious Disease"/>
            <person name="Wu L."/>
            <person name="Ma J."/>
        </authorList>
    </citation>
    <scope>NUCLEOTIDE SEQUENCE [LARGE SCALE GENOMIC DNA]</scope>
    <source>
        <strain evidence="4">KCTC 42866</strain>
    </source>
</reference>
<dbReference type="SUPFAM" id="SSF52266">
    <property type="entry name" value="SGNH hydrolase"/>
    <property type="match status" value="1"/>
</dbReference>
<keyword evidence="4" id="KW-1185">Reference proteome</keyword>
<evidence type="ECO:0000259" key="2">
    <source>
        <dbReference type="Pfam" id="PF03629"/>
    </source>
</evidence>
<feature type="domain" description="Sialate O-acetylesterase" evidence="2">
    <location>
        <begin position="430"/>
        <end position="524"/>
    </location>
</feature>
<proteinExistence type="predicted"/>
<accession>A0ABW5MG54</accession>
<keyword evidence="1" id="KW-0378">Hydrolase</keyword>
<name>A0ABW5MG54_9SPHI</name>
<gene>
    <name evidence="3" type="ORF">ACFSR6_01685</name>
</gene>
<evidence type="ECO:0000256" key="1">
    <source>
        <dbReference type="ARBA" id="ARBA00022801"/>
    </source>
</evidence>
<dbReference type="InterPro" id="IPR008979">
    <property type="entry name" value="Galactose-bd-like_sf"/>
</dbReference>
<dbReference type="InterPro" id="IPR039329">
    <property type="entry name" value="SIAE"/>
</dbReference>
<dbReference type="InterPro" id="IPR005181">
    <property type="entry name" value="SASA"/>
</dbReference>
<dbReference type="InterPro" id="IPR036514">
    <property type="entry name" value="SGNH_hydro_sf"/>
</dbReference>